<gene>
    <name evidence="1" type="ORF">ATL39_0901</name>
</gene>
<name>A0A419V5E1_9BACL</name>
<reference evidence="1 2" key="1">
    <citation type="submission" date="2018-09" db="EMBL/GenBank/DDBJ databases">
        <title>Genomic Encyclopedia of Archaeal and Bacterial Type Strains, Phase II (KMG-II): from individual species to whole genera.</title>
        <authorList>
            <person name="Goeker M."/>
        </authorList>
    </citation>
    <scope>NUCLEOTIDE SEQUENCE [LARGE SCALE GENOMIC DNA]</scope>
    <source>
        <strain evidence="1 2">DSM 17008</strain>
    </source>
</reference>
<keyword evidence="2" id="KW-1185">Reference proteome</keyword>
<dbReference type="EMBL" id="RAPK01000007">
    <property type="protein sequence ID" value="RKD75203.1"/>
    <property type="molecule type" value="Genomic_DNA"/>
</dbReference>
<dbReference type="AlphaFoldDB" id="A0A419V5E1"/>
<proteinExistence type="predicted"/>
<protein>
    <submittedName>
        <fullName evidence="1">Uncharacterized protein</fullName>
    </submittedName>
</protein>
<organism evidence="1 2">
    <name type="scientific">Sinobaca qinghaiensis</name>
    <dbReference type="NCBI Taxonomy" id="342944"/>
    <lineage>
        <taxon>Bacteria</taxon>
        <taxon>Bacillati</taxon>
        <taxon>Bacillota</taxon>
        <taxon>Bacilli</taxon>
        <taxon>Bacillales</taxon>
        <taxon>Sporolactobacillaceae</taxon>
        <taxon>Sinobaca</taxon>
    </lineage>
</organism>
<dbReference type="Proteomes" id="UP000285120">
    <property type="component" value="Unassembled WGS sequence"/>
</dbReference>
<evidence type="ECO:0000313" key="1">
    <source>
        <dbReference type="EMBL" id="RKD75203.1"/>
    </source>
</evidence>
<evidence type="ECO:0000313" key="2">
    <source>
        <dbReference type="Proteomes" id="UP000285120"/>
    </source>
</evidence>
<sequence length="67" mass="7767">MKEQSKESEKRSKEVEAITQHNREALIDAAKSVEVLKDIMIEEGLTTEENFNKRKSEVNVSIDKYLK</sequence>
<accession>A0A419V5E1</accession>
<comment type="caution">
    <text evidence="1">The sequence shown here is derived from an EMBL/GenBank/DDBJ whole genome shotgun (WGS) entry which is preliminary data.</text>
</comment>
<dbReference type="RefSeq" id="WP_120192101.1">
    <property type="nucleotide sequence ID" value="NZ_RAPK01000007.1"/>
</dbReference>